<dbReference type="OrthoDB" id="1711781at2759"/>
<reference evidence="1 2" key="1">
    <citation type="submission" date="2019-08" db="EMBL/GenBank/DDBJ databases">
        <title>Draft genome sequences of two oriental melons (Cucumis melo L. var makuwa).</title>
        <authorList>
            <person name="Kwon S.-Y."/>
        </authorList>
    </citation>
    <scope>NUCLEOTIDE SEQUENCE [LARGE SCALE GENOMIC DNA]</scope>
    <source>
        <strain evidence="2">cv. SW 3</strain>
        <tissue evidence="1">Leaf</tissue>
    </source>
</reference>
<evidence type="ECO:0000313" key="2">
    <source>
        <dbReference type="Proteomes" id="UP000321393"/>
    </source>
</evidence>
<dbReference type="PANTHER" id="PTHR11439">
    <property type="entry name" value="GAG-POL-RELATED RETROTRANSPOSON"/>
    <property type="match status" value="1"/>
</dbReference>
<sequence length="142" mass="15914">MSMVGELSCFLGLQIKQRKEGIFIAQEKYAKNIVKKFGLDKSQQQRTPAATYVKITKDSDGESINHKHYRSMIGNSLYLTTSRSDIAYVMGICARFQSEPHVSHLAAIGLDTQMIEKALQKDVSFLETIVSPGSVKNRIVFL</sequence>
<dbReference type="Proteomes" id="UP000321393">
    <property type="component" value="Unassembled WGS sequence"/>
</dbReference>
<comment type="caution">
    <text evidence="1">The sequence shown here is derived from an EMBL/GenBank/DDBJ whole genome shotgun (WGS) entry which is preliminary data.</text>
</comment>
<dbReference type="PANTHER" id="PTHR11439:SF486">
    <property type="entry name" value="RLK (RECEPTOR-LIKE KINASE) PROTEIN, PUTATIVE-RELATED"/>
    <property type="match status" value="1"/>
</dbReference>
<dbReference type="AlphaFoldDB" id="A0A5A7UCD4"/>
<dbReference type="EMBL" id="SSTE01010075">
    <property type="protein sequence ID" value="KAA0052830.1"/>
    <property type="molecule type" value="Genomic_DNA"/>
</dbReference>
<evidence type="ECO:0000313" key="1">
    <source>
        <dbReference type="EMBL" id="KAA0052830.1"/>
    </source>
</evidence>
<gene>
    <name evidence="1" type="ORF">E6C27_scaffold773G00260</name>
</gene>
<accession>A0A5A7UCD4</accession>
<protein>
    <submittedName>
        <fullName evidence="1">Mitochondrial protein</fullName>
    </submittedName>
</protein>
<organism evidence="1 2">
    <name type="scientific">Cucumis melo var. makuwa</name>
    <name type="common">Oriental melon</name>
    <dbReference type="NCBI Taxonomy" id="1194695"/>
    <lineage>
        <taxon>Eukaryota</taxon>
        <taxon>Viridiplantae</taxon>
        <taxon>Streptophyta</taxon>
        <taxon>Embryophyta</taxon>
        <taxon>Tracheophyta</taxon>
        <taxon>Spermatophyta</taxon>
        <taxon>Magnoliopsida</taxon>
        <taxon>eudicotyledons</taxon>
        <taxon>Gunneridae</taxon>
        <taxon>Pentapetalae</taxon>
        <taxon>rosids</taxon>
        <taxon>fabids</taxon>
        <taxon>Cucurbitales</taxon>
        <taxon>Cucurbitaceae</taxon>
        <taxon>Benincaseae</taxon>
        <taxon>Cucumis</taxon>
    </lineage>
</organism>
<name>A0A5A7UCD4_CUCMM</name>
<proteinExistence type="predicted"/>